<dbReference type="GO" id="GO:0000156">
    <property type="term" value="F:phosphorelay response regulator activity"/>
    <property type="evidence" value="ECO:0007669"/>
    <property type="project" value="TreeGrafter"/>
</dbReference>
<dbReference type="SUPFAM" id="SSF52172">
    <property type="entry name" value="CheY-like"/>
    <property type="match status" value="1"/>
</dbReference>
<proteinExistence type="predicted"/>
<dbReference type="Proteomes" id="UP000766550">
    <property type="component" value="Unassembled WGS sequence"/>
</dbReference>
<dbReference type="GO" id="GO:0006355">
    <property type="term" value="P:regulation of DNA-templated transcription"/>
    <property type="evidence" value="ECO:0007669"/>
    <property type="project" value="TreeGrafter"/>
</dbReference>
<dbReference type="PANTHER" id="PTHR48111:SF1">
    <property type="entry name" value="TWO-COMPONENT RESPONSE REGULATOR ORR33"/>
    <property type="match status" value="1"/>
</dbReference>
<dbReference type="CDD" id="cd00156">
    <property type="entry name" value="REC"/>
    <property type="match status" value="1"/>
</dbReference>
<dbReference type="GO" id="GO:0005829">
    <property type="term" value="C:cytosol"/>
    <property type="evidence" value="ECO:0007669"/>
    <property type="project" value="TreeGrafter"/>
</dbReference>
<gene>
    <name evidence="8" type="ORF">KTS45_11845</name>
</gene>
<keyword evidence="1 6" id="KW-0597">Phosphoprotein</keyword>
<keyword evidence="2" id="KW-0902">Two-component regulatory system</keyword>
<evidence type="ECO:0000259" key="7">
    <source>
        <dbReference type="PROSITE" id="PS50110"/>
    </source>
</evidence>
<dbReference type="GO" id="GO:0032993">
    <property type="term" value="C:protein-DNA complex"/>
    <property type="evidence" value="ECO:0007669"/>
    <property type="project" value="TreeGrafter"/>
</dbReference>
<evidence type="ECO:0000256" key="5">
    <source>
        <dbReference type="ARBA" id="ARBA00023163"/>
    </source>
</evidence>
<dbReference type="PROSITE" id="PS50110">
    <property type="entry name" value="RESPONSE_REGULATORY"/>
    <property type="match status" value="1"/>
</dbReference>
<keyword evidence="4" id="KW-0238">DNA-binding</keyword>
<dbReference type="OrthoDB" id="86314at2157"/>
<feature type="modified residue" description="4-aspartylphosphate" evidence="6">
    <location>
        <position position="55"/>
    </location>
</feature>
<dbReference type="SMART" id="SM00448">
    <property type="entry name" value="REC"/>
    <property type="match status" value="1"/>
</dbReference>
<dbReference type="AlphaFoldDB" id="A0A8J7Y5G9"/>
<evidence type="ECO:0000256" key="6">
    <source>
        <dbReference type="PROSITE-ProRule" id="PRU00169"/>
    </source>
</evidence>
<dbReference type="InterPro" id="IPR011006">
    <property type="entry name" value="CheY-like_superfamily"/>
</dbReference>
<reference evidence="8 9" key="1">
    <citation type="submission" date="2021-06" db="EMBL/GenBank/DDBJ databases">
        <title>New haloarchaea isolates fom saline soil.</title>
        <authorList>
            <person name="Duran-Viseras A."/>
            <person name="Sanchez-Porro C.S."/>
            <person name="Ventosa A."/>
        </authorList>
    </citation>
    <scope>NUCLEOTIDE SEQUENCE [LARGE SCALE GENOMIC DNA]</scope>
    <source>
        <strain evidence="8 9">JCM 183640</strain>
    </source>
</reference>
<evidence type="ECO:0000256" key="2">
    <source>
        <dbReference type="ARBA" id="ARBA00023012"/>
    </source>
</evidence>
<sequence>MTTGGEDTILVVDDEADVADAYAAQLRERYAVETAYSGESALDALDESVDVVLLDRRMPGVSGDEVLSTIRERGPGMRVAMVTAVEPGFDIVEMPFDDYVVKPVSRGALYETIEHLMRCATYEKRIREYYALTGKRAALVANKSQAELATSEAFQSLEREIDAVRETLDDVTAGFDETDFEAVFRDLNRASPATE</sequence>
<dbReference type="InterPro" id="IPR001789">
    <property type="entry name" value="Sig_transdc_resp-reg_receiver"/>
</dbReference>
<dbReference type="GO" id="GO:0000976">
    <property type="term" value="F:transcription cis-regulatory region binding"/>
    <property type="evidence" value="ECO:0007669"/>
    <property type="project" value="TreeGrafter"/>
</dbReference>
<dbReference type="InterPro" id="IPR013971">
    <property type="entry name" value="HalX_domain"/>
</dbReference>
<evidence type="ECO:0000256" key="3">
    <source>
        <dbReference type="ARBA" id="ARBA00023015"/>
    </source>
</evidence>
<keyword evidence="5" id="KW-0804">Transcription</keyword>
<dbReference type="RefSeq" id="WP_162317744.1">
    <property type="nucleotide sequence ID" value="NZ_JAHQXF010000002.1"/>
</dbReference>
<dbReference type="Gene3D" id="3.40.50.2300">
    <property type="match status" value="1"/>
</dbReference>
<protein>
    <submittedName>
        <fullName evidence="8">HalX domain-containing protein</fullName>
    </submittedName>
</protein>
<keyword evidence="9" id="KW-1185">Reference proteome</keyword>
<comment type="caution">
    <text evidence="8">The sequence shown here is derived from an EMBL/GenBank/DDBJ whole genome shotgun (WGS) entry which is preliminary data.</text>
</comment>
<feature type="domain" description="Response regulatory" evidence="7">
    <location>
        <begin position="8"/>
        <end position="117"/>
    </location>
</feature>
<dbReference type="Pfam" id="PF08663">
    <property type="entry name" value="HalX"/>
    <property type="match status" value="1"/>
</dbReference>
<evidence type="ECO:0000313" key="9">
    <source>
        <dbReference type="Proteomes" id="UP000766550"/>
    </source>
</evidence>
<evidence type="ECO:0000313" key="8">
    <source>
        <dbReference type="EMBL" id="MBV0924890.1"/>
    </source>
</evidence>
<organism evidence="8 9">
    <name type="scientific">Haloarcula limicola</name>
    <dbReference type="NCBI Taxonomy" id="1429915"/>
    <lineage>
        <taxon>Archaea</taxon>
        <taxon>Methanobacteriati</taxon>
        <taxon>Methanobacteriota</taxon>
        <taxon>Stenosarchaea group</taxon>
        <taxon>Halobacteria</taxon>
        <taxon>Halobacteriales</taxon>
        <taxon>Haloarculaceae</taxon>
        <taxon>Haloarcula</taxon>
    </lineage>
</organism>
<keyword evidence="3" id="KW-0805">Transcription regulation</keyword>
<name>A0A8J7Y5G9_9EURY</name>
<accession>A0A8J7Y5G9</accession>
<evidence type="ECO:0000256" key="1">
    <source>
        <dbReference type="ARBA" id="ARBA00022553"/>
    </source>
</evidence>
<dbReference type="Pfam" id="PF00072">
    <property type="entry name" value="Response_reg"/>
    <property type="match status" value="1"/>
</dbReference>
<dbReference type="PANTHER" id="PTHR48111">
    <property type="entry name" value="REGULATOR OF RPOS"/>
    <property type="match status" value="1"/>
</dbReference>
<dbReference type="EMBL" id="JAHQXF010000002">
    <property type="protein sequence ID" value="MBV0924890.1"/>
    <property type="molecule type" value="Genomic_DNA"/>
</dbReference>
<dbReference type="InterPro" id="IPR039420">
    <property type="entry name" value="WalR-like"/>
</dbReference>
<evidence type="ECO:0000256" key="4">
    <source>
        <dbReference type="ARBA" id="ARBA00023125"/>
    </source>
</evidence>